<evidence type="ECO:0000313" key="2">
    <source>
        <dbReference type="EMBL" id="BBP90077.1"/>
    </source>
</evidence>
<reference evidence="2 3" key="1">
    <citation type="submission" date="2019-12" db="EMBL/GenBank/DDBJ databases">
        <title>Full genome sequence of a Bacillus safensis strain isolated from commercially available natto in Indonesia.</title>
        <authorList>
            <person name="Yoshida M."/>
            <person name="Uomi M."/>
            <person name="Waturangi D."/>
            <person name="Ekaputri J.J."/>
            <person name="Setiamarga D.H.E."/>
        </authorList>
    </citation>
    <scope>NUCLEOTIDE SEQUENCE [LARGE SCALE GENOMIC DNA]</scope>
    <source>
        <strain evidence="2 3">IDN1</strain>
    </source>
</reference>
<sequence>MFDRLEKDGTLYSYLSASIFFMVYALMSLGYSPGHHLILKAVKGMKKASH</sequence>
<gene>
    <name evidence="2" type="ORF">BsIDN1_36950</name>
</gene>
<keyword evidence="1" id="KW-0472">Membrane</keyword>
<accession>A0A5S9M994</accession>
<keyword evidence="1" id="KW-0812">Transmembrane</keyword>
<name>A0A5S9M994_BACIA</name>
<dbReference type="Proteomes" id="UP000464658">
    <property type="component" value="Chromosome"/>
</dbReference>
<evidence type="ECO:0000313" key="3">
    <source>
        <dbReference type="Proteomes" id="UP000464658"/>
    </source>
</evidence>
<protein>
    <submittedName>
        <fullName evidence="2">Uncharacterized protein</fullName>
    </submittedName>
</protein>
<organism evidence="2 3">
    <name type="scientific">Bacillus safensis</name>
    <dbReference type="NCBI Taxonomy" id="561879"/>
    <lineage>
        <taxon>Bacteria</taxon>
        <taxon>Bacillati</taxon>
        <taxon>Bacillota</taxon>
        <taxon>Bacilli</taxon>
        <taxon>Bacillales</taxon>
        <taxon>Bacillaceae</taxon>
        <taxon>Bacillus</taxon>
    </lineage>
</organism>
<dbReference type="EMBL" id="AP021906">
    <property type="protein sequence ID" value="BBP90077.1"/>
    <property type="molecule type" value="Genomic_DNA"/>
</dbReference>
<evidence type="ECO:0000256" key="1">
    <source>
        <dbReference type="SAM" id="Phobius"/>
    </source>
</evidence>
<keyword evidence="1" id="KW-1133">Transmembrane helix</keyword>
<proteinExistence type="predicted"/>
<feature type="transmembrane region" description="Helical" evidence="1">
    <location>
        <begin position="12"/>
        <end position="31"/>
    </location>
</feature>
<dbReference type="AlphaFoldDB" id="A0A5S9M994"/>